<keyword evidence="3" id="KW-1185">Reference proteome</keyword>
<accession>A0A4Y8LM08</accession>
<dbReference type="InterPro" id="IPR008969">
    <property type="entry name" value="CarboxyPept-like_regulatory"/>
</dbReference>
<proteinExistence type="predicted"/>
<dbReference type="PANTHER" id="PTHR43308">
    <property type="entry name" value="OUTER MEMBRANE PROTEIN ALPHA-RELATED"/>
    <property type="match status" value="1"/>
</dbReference>
<dbReference type="InterPro" id="IPR001119">
    <property type="entry name" value="SLH_dom"/>
</dbReference>
<dbReference type="Pfam" id="PF00395">
    <property type="entry name" value="SLH"/>
    <property type="match status" value="2"/>
</dbReference>
<dbReference type="Proteomes" id="UP000297776">
    <property type="component" value="Unassembled WGS sequence"/>
</dbReference>
<evidence type="ECO:0000259" key="1">
    <source>
        <dbReference type="PROSITE" id="PS51272"/>
    </source>
</evidence>
<dbReference type="Pfam" id="PF13620">
    <property type="entry name" value="CarboxypepD_reg"/>
    <property type="match status" value="1"/>
</dbReference>
<dbReference type="InterPro" id="IPR051465">
    <property type="entry name" value="Cell_Envelope_Struct_Comp"/>
</dbReference>
<dbReference type="Gene3D" id="2.60.40.1120">
    <property type="entry name" value="Carboxypeptidase-like, regulatory domain"/>
    <property type="match status" value="1"/>
</dbReference>
<gene>
    <name evidence="2" type="ORF">E2626_01570</name>
</gene>
<organism evidence="2 3">
    <name type="scientific">Jeotgalibacillus salarius</name>
    <dbReference type="NCBI Taxonomy" id="546023"/>
    <lineage>
        <taxon>Bacteria</taxon>
        <taxon>Bacillati</taxon>
        <taxon>Bacillota</taxon>
        <taxon>Bacilli</taxon>
        <taxon>Bacillales</taxon>
        <taxon>Caryophanaceae</taxon>
        <taxon>Jeotgalibacillus</taxon>
    </lineage>
</organism>
<dbReference type="OrthoDB" id="5845122at2"/>
<evidence type="ECO:0000313" key="2">
    <source>
        <dbReference type="EMBL" id="TFE04044.1"/>
    </source>
</evidence>
<evidence type="ECO:0000313" key="3">
    <source>
        <dbReference type="Proteomes" id="UP000297776"/>
    </source>
</evidence>
<feature type="domain" description="SLH" evidence="1">
    <location>
        <begin position="72"/>
        <end position="135"/>
    </location>
</feature>
<dbReference type="AlphaFoldDB" id="A0A4Y8LM08"/>
<sequence>MILRGMDVKDLTAPNLNFHDMSPGGYGYDKVANAVELDIINGSNGYFKPWETVTRAQMAAILSRAYDLEGNTNSNFTDVNENHWAYSNIQALVANKITTGYSDQTFRPNAFIQRQHFSLFLERNFNDFFKPGSPGPSPDPDPEPEQKVNFVGTIKDDKGELISGAEIQLYDENNDIVAEAITIGNGEFIILVESGEYSLSVTHENYEAYELQELTVNADAENEVNITLQSTQVSFEYLELNQPYVSGDNGMTVELNSLEKIDQGGFYEYIFNYTETNHTKDVIPQGAFKLYFQNEEPVPQYGFFNDLYPGESATREYRFKVLKSSEPYCLEYGGNLFFKEEPTAEILKWEIS</sequence>
<reference evidence="2 3" key="1">
    <citation type="submission" date="2019-03" db="EMBL/GenBank/DDBJ databases">
        <authorList>
            <person name="Yang Y."/>
        </authorList>
    </citation>
    <scope>NUCLEOTIDE SEQUENCE [LARGE SCALE GENOMIC DNA]</scope>
    <source>
        <strain evidence="2 3">ASL-1</strain>
    </source>
</reference>
<dbReference type="SUPFAM" id="SSF49464">
    <property type="entry name" value="Carboxypeptidase regulatory domain-like"/>
    <property type="match status" value="1"/>
</dbReference>
<dbReference type="EMBL" id="SORX01000001">
    <property type="protein sequence ID" value="TFE04044.1"/>
    <property type="molecule type" value="Genomic_DNA"/>
</dbReference>
<comment type="caution">
    <text evidence="2">The sequence shown here is derived from an EMBL/GenBank/DDBJ whole genome shotgun (WGS) entry which is preliminary data.</text>
</comment>
<name>A0A4Y8LM08_9BACL</name>
<dbReference type="PROSITE" id="PS51272">
    <property type="entry name" value="SLH"/>
    <property type="match status" value="2"/>
</dbReference>
<protein>
    <recommendedName>
        <fullName evidence="1">SLH domain-containing protein</fullName>
    </recommendedName>
</protein>
<dbReference type="PANTHER" id="PTHR43308:SF5">
    <property type="entry name" value="S-LAYER PROTEIN _ PEPTIDOGLYCAN ENDO-BETA-N-ACETYLGLUCOSAMINIDASE"/>
    <property type="match status" value="1"/>
</dbReference>
<feature type="domain" description="SLH" evidence="1">
    <location>
        <begin position="14"/>
        <end position="71"/>
    </location>
</feature>